<feature type="domain" description="Solute-binding protein family 5" evidence="5">
    <location>
        <begin position="81"/>
        <end position="413"/>
    </location>
</feature>
<evidence type="ECO:0000256" key="3">
    <source>
        <dbReference type="ARBA" id="ARBA00022729"/>
    </source>
</evidence>
<dbReference type="PANTHER" id="PTHR30290">
    <property type="entry name" value="PERIPLASMIC BINDING COMPONENT OF ABC TRANSPORTER"/>
    <property type="match status" value="1"/>
</dbReference>
<evidence type="ECO:0000256" key="1">
    <source>
        <dbReference type="ARBA" id="ARBA00004418"/>
    </source>
</evidence>
<dbReference type="GO" id="GO:0043190">
    <property type="term" value="C:ATP-binding cassette (ABC) transporter complex"/>
    <property type="evidence" value="ECO:0007669"/>
    <property type="project" value="InterPro"/>
</dbReference>
<protein>
    <submittedName>
        <fullName evidence="6">ABC transporter substrate-binding protein</fullName>
    </submittedName>
</protein>
<dbReference type="GO" id="GO:1904680">
    <property type="term" value="F:peptide transmembrane transporter activity"/>
    <property type="evidence" value="ECO:0007669"/>
    <property type="project" value="TreeGrafter"/>
</dbReference>
<sequence>MKFNVLRTGGSFRASLASMAIAATLLSGTTLAQAQEHGGILTISQVADAQPVALLALRAGNTPWIRNVFETLTRIDPATFQPQPVLAESWTLAEDGLSMTIALRSDVTFHSGRPMTAEDVKFSFETAALPESTSQVGFIAREFESMDVVDDHTLNIVFKRPLSNVFDFFEETYIVDRDTYDQREDGSQVIGTGPYTFAEWSPGASITLKRYEDYRVEDTAWFDEIEVAIIPDPTATIAALRSTRTQIATGLTPRDTLEFTRNPQFEVVETGGTMYPLGVNVGIAPLDNKLVRQAIAYAVDRERINDQVFLGTGTVTDLFWSPSAPGYTDELASHYSYDPEKAKGLIAEAGAEGATIPIVVPAIPSQRSIFEIVQNNLREVGLIPEAVVLDVADFDKRQVAGDLGAAFLLLHGQIGFSSPTLLSSLPSLREGNPSGFWNDDYVALREAMLAATTPEALGEATTALTEYMLDEAYSTVLVQAPGQIVVAAGLEGVETSVRGGLILAGAYEE</sequence>
<organism evidence="6 7">
    <name type="scientific">Devosia marina</name>
    <dbReference type="NCBI Taxonomy" id="2683198"/>
    <lineage>
        <taxon>Bacteria</taxon>
        <taxon>Pseudomonadati</taxon>
        <taxon>Pseudomonadota</taxon>
        <taxon>Alphaproteobacteria</taxon>
        <taxon>Hyphomicrobiales</taxon>
        <taxon>Devosiaceae</taxon>
        <taxon>Devosia</taxon>
    </lineage>
</organism>
<dbReference type="SUPFAM" id="SSF53850">
    <property type="entry name" value="Periplasmic binding protein-like II"/>
    <property type="match status" value="1"/>
</dbReference>
<dbReference type="Gene3D" id="3.40.190.10">
    <property type="entry name" value="Periplasmic binding protein-like II"/>
    <property type="match status" value="1"/>
</dbReference>
<name>A0A7X3FST7_9HYPH</name>
<dbReference type="InterPro" id="IPR000914">
    <property type="entry name" value="SBP_5_dom"/>
</dbReference>
<dbReference type="Gene3D" id="3.10.105.10">
    <property type="entry name" value="Dipeptide-binding Protein, Domain 3"/>
    <property type="match status" value="1"/>
</dbReference>
<dbReference type="CDD" id="cd00995">
    <property type="entry name" value="PBP2_NikA_DppA_OppA_like"/>
    <property type="match status" value="1"/>
</dbReference>
<evidence type="ECO:0000256" key="2">
    <source>
        <dbReference type="ARBA" id="ARBA00005695"/>
    </source>
</evidence>
<comment type="caution">
    <text evidence="6">The sequence shown here is derived from an EMBL/GenBank/DDBJ whole genome shotgun (WGS) entry which is preliminary data.</text>
</comment>
<dbReference type="PIRSF" id="PIRSF002741">
    <property type="entry name" value="MppA"/>
    <property type="match status" value="1"/>
</dbReference>
<keyword evidence="7" id="KW-1185">Reference proteome</keyword>
<dbReference type="InterPro" id="IPR030678">
    <property type="entry name" value="Peptide/Ni-bd"/>
</dbReference>
<reference evidence="6 7" key="1">
    <citation type="submission" date="2019-12" db="EMBL/GenBank/DDBJ databases">
        <title>Devosia maris sp. nov., isolated from the deep seawater.</title>
        <authorList>
            <person name="Liu Y."/>
        </authorList>
    </citation>
    <scope>NUCLEOTIDE SEQUENCE [LARGE SCALE GENOMIC DNA]</scope>
    <source>
        <strain evidence="6 7">L53-10-65</strain>
    </source>
</reference>
<dbReference type="AlphaFoldDB" id="A0A7X3FST7"/>
<comment type="similarity">
    <text evidence="2">Belongs to the bacterial solute-binding protein 5 family.</text>
</comment>
<dbReference type="GO" id="GO:0030288">
    <property type="term" value="C:outer membrane-bounded periplasmic space"/>
    <property type="evidence" value="ECO:0007669"/>
    <property type="project" value="UniProtKB-ARBA"/>
</dbReference>
<dbReference type="RefSeq" id="WP_157290948.1">
    <property type="nucleotide sequence ID" value="NZ_WQRF01000004.1"/>
</dbReference>
<dbReference type="Pfam" id="PF00496">
    <property type="entry name" value="SBP_bac_5"/>
    <property type="match status" value="1"/>
</dbReference>
<evidence type="ECO:0000256" key="4">
    <source>
        <dbReference type="SAM" id="SignalP"/>
    </source>
</evidence>
<dbReference type="EMBL" id="WQRF01000004">
    <property type="protein sequence ID" value="MVT00135.1"/>
    <property type="molecule type" value="Genomic_DNA"/>
</dbReference>
<gene>
    <name evidence="6" type="ORF">GO014_13975</name>
</gene>
<dbReference type="PANTHER" id="PTHR30290:SF38">
    <property type="entry name" value="D,D-DIPEPTIDE-BINDING PERIPLASMIC PROTEIN DDPA-RELATED"/>
    <property type="match status" value="1"/>
</dbReference>
<dbReference type="Proteomes" id="UP000438106">
    <property type="component" value="Unassembled WGS sequence"/>
</dbReference>
<keyword evidence="3 4" id="KW-0732">Signal</keyword>
<feature type="chain" id="PRO_5031531753" evidence="4">
    <location>
        <begin position="35"/>
        <end position="509"/>
    </location>
</feature>
<dbReference type="GO" id="GO:0015833">
    <property type="term" value="P:peptide transport"/>
    <property type="evidence" value="ECO:0007669"/>
    <property type="project" value="TreeGrafter"/>
</dbReference>
<accession>A0A7X3FST7</accession>
<evidence type="ECO:0000313" key="6">
    <source>
        <dbReference type="EMBL" id="MVT00135.1"/>
    </source>
</evidence>
<feature type="signal peptide" evidence="4">
    <location>
        <begin position="1"/>
        <end position="34"/>
    </location>
</feature>
<evidence type="ECO:0000313" key="7">
    <source>
        <dbReference type="Proteomes" id="UP000438106"/>
    </source>
</evidence>
<proteinExistence type="inferred from homology"/>
<evidence type="ECO:0000259" key="5">
    <source>
        <dbReference type="Pfam" id="PF00496"/>
    </source>
</evidence>
<dbReference type="InterPro" id="IPR039424">
    <property type="entry name" value="SBP_5"/>
</dbReference>
<comment type="subcellular location">
    <subcellularLocation>
        <location evidence="1">Periplasm</location>
    </subcellularLocation>
</comment>